<feature type="domain" description="SCAN box" evidence="2">
    <location>
        <begin position="227"/>
        <end position="303"/>
    </location>
</feature>
<organism evidence="3 4">
    <name type="scientific">Tachysurus vachellii</name>
    <name type="common">Darkbarbel catfish</name>
    <name type="synonym">Pelteobagrus vachellii</name>
    <dbReference type="NCBI Taxonomy" id="175792"/>
    <lineage>
        <taxon>Eukaryota</taxon>
        <taxon>Metazoa</taxon>
        <taxon>Chordata</taxon>
        <taxon>Craniata</taxon>
        <taxon>Vertebrata</taxon>
        <taxon>Euteleostomi</taxon>
        <taxon>Actinopterygii</taxon>
        <taxon>Neopterygii</taxon>
        <taxon>Teleostei</taxon>
        <taxon>Ostariophysi</taxon>
        <taxon>Siluriformes</taxon>
        <taxon>Bagridae</taxon>
        <taxon>Tachysurus</taxon>
    </lineage>
</organism>
<protein>
    <recommendedName>
        <fullName evidence="2">SCAN box domain-containing protein</fullName>
    </recommendedName>
</protein>
<feature type="compositionally biased region" description="Basic and acidic residues" evidence="1">
    <location>
        <begin position="128"/>
        <end position="139"/>
    </location>
</feature>
<evidence type="ECO:0000259" key="2">
    <source>
        <dbReference type="PROSITE" id="PS50804"/>
    </source>
</evidence>
<dbReference type="SUPFAM" id="SSF47353">
    <property type="entry name" value="Retrovirus capsid dimerization domain-like"/>
    <property type="match status" value="1"/>
</dbReference>
<dbReference type="EMBL" id="JAVHJS010000005">
    <property type="protein sequence ID" value="KAK2858219.1"/>
    <property type="molecule type" value="Genomic_DNA"/>
</dbReference>
<gene>
    <name evidence="3" type="ORF">Q7C36_006138</name>
</gene>
<dbReference type="PANTHER" id="PTHR46888:SF1">
    <property type="entry name" value="RIBONUCLEASE H"/>
    <property type="match status" value="1"/>
</dbReference>
<dbReference type="InterPro" id="IPR003309">
    <property type="entry name" value="SCAN_dom"/>
</dbReference>
<dbReference type="CDD" id="cd07936">
    <property type="entry name" value="SCAN"/>
    <property type="match status" value="1"/>
</dbReference>
<comment type="caution">
    <text evidence="3">The sequence shown here is derived from an EMBL/GenBank/DDBJ whole genome shotgun (WGS) entry which is preliminary data.</text>
</comment>
<evidence type="ECO:0000313" key="4">
    <source>
        <dbReference type="Proteomes" id="UP001187315"/>
    </source>
</evidence>
<feature type="region of interest" description="Disordered" evidence="1">
    <location>
        <begin position="1"/>
        <end position="66"/>
    </location>
</feature>
<dbReference type="InterPro" id="IPR038269">
    <property type="entry name" value="SCAN_sf"/>
</dbReference>
<evidence type="ECO:0000256" key="1">
    <source>
        <dbReference type="SAM" id="MobiDB-lite"/>
    </source>
</evidence>
<dbReference type="Pfam" id="PF02023">
    <property type="entry name" value="SCAN"/>
    <property type="match status" value="1"/>
</dbReference>
<accession>A0AA88NIZ7</accession>
<reference evidence="3" key="1">
    <citation type="submission" date="2023-08" db="EMBL/GenBank/DDBJ databases">
        <title>Pelteobagrus vachellii genome.</title>
        <authorList>
            <person name="Liu H."/>
        </authorList>
    </citation>
    <scope>NUCLEOTIDE SEQUENCE</scope>
    <source>
        <strain evidence="3">PRFRI_2022a</strain>
        <tissue evidence="3">Muscle</tissue>
    </source>
</reference>
<dbReference type="Proteomes" id="UP001187315">
    <property type="component" value="Unassembled WGS sequence"/>
</dbReference>
<feature type="region of interest" description="Disordered" evidence="1">
    <location>
        <begin position="101"/>
        <end position="151"/>
    </location>
</feature>
<feature type="compositionally biased region" description="Basic residues" evidence="1">
    <location>
        <begin position="1"/>
        <end position="15"/>
    </location>
</feature>
<evidence type="ECO:0000313" key="3">
    <source>
        <dbReference type="EMBL" id="KAK2858219.1"/>
    </source>
</evidence>
<keyword evidence="4" id="KW-1185">Reference proteome</keyword>
<dbReference type="PANTHER" id="PTHR46888">
    <property type="entry name" value="ZINC KNUCKLE DOMAINCONTAINING PROTEIN-RELATED"/>
    <property type="match status" value="1"/>
</dbReference>
<sequence length="480" mass="55400">MATRKSATRGRKPRVGLRSQSKAMAESDVAWDTAESTEEERELPPVRPKVASPRRPESPAATSKGEMYSVIRDFLNAQEQREERYVKEIQSLRESILQAVRPAEEPTEDDSPRMELPTPVRRKSTACRGDRDSRSDMGHHHQPTPRTEPKLPVFQQGEDIESFLHRFERLARTWRWPEEEWSYQLVPLLSGQALEAYLAMDEDRAEDYAELKEALLEKFNISPETYRQRFRATSTPAGESPTETYNRLNNLYRRWVRPELHTKEEIGETVVLEQFLRVLPYEIRVWVKEHDPATGLDAAKLAQQYLHAHRGSQRSQPEKGPFIRLMVANTRGLEYMINAGSQNSFYRLFCLCLHYLLNPFHLKLSCVRVCLLSFLDCLLFVCIILNRMFSSVSLHSHACVSAARLSLVTLFLVFLVPHLKASFKLISRRKSVLSSSNWSHASSCMYCVNNHFHEHCVHVPLKLRLKKHRLHHFGSGVTAA</sequence>
<dbReference type="SMART" id="SM00431">
    <property type="entry name" value="SCAN"/>
    <property type="match status" value="1"/>
</dbReference>
<dbReference type="Gene3D" id="1.10.4020.10">
    <property type="entry name" value="DNA breaking-rejoining enzymes"/>
    <property type="match status" value="1"/>
</dbReference>
<proteinExistence type="predicted"/>
<dbReference type="AlphaFoldDB" id="A0AA88NIZ7"/>
<name>A0AA88NIZ7_TACVA</name>
<dbReference type="PROSITE" id="PS50804">
    <property type="entry name" value="SCAN_BOX"/>
    <property type="match status" value="1"/>
</dbReference>